<keyword evidence="2" id="KW-1185">Reference proteome</keyword>
<accession>A0A8S1NSD8</accession>
<dbReference type="Proteomes" id="UP000692954">
    <property type="component" value="Unassembled WGS sequence"/>
</dbReference>
<sequence>MILYEQISDEDQFIDCFSQGKVLCLYQERLFSSKLIINEVYRLLLQITPLEDNQNKIRKIISQFYTILMSNTFQRRNFQCRLYRNYSKFKLFTQQYYFKCLEEVIFN</sequence>
<proteinExistence type="predicted"/>
<evidence type="ECO:0000313" key="1">
    <source>
        <dbReference type="EMBL" id="CAD8093161.1"/>
    </source>
</evidence>
<organism evidence="1 2">
    <name type="scientific">Paramecium sonneborni</name>
    <dbReference type="NCBI Taxonomy" id="65129"/>
    <lineage>
        <taxon>Eukaryota</taxon>
        <taxon>Sar</taxon>
        <taxon>Alveolata</taxon>
        <taxon>Ciliophora</taxon>
        <taxon>Intramacronucleata</taxon>
        <taxon>Oligohymenophorea</taxon>
        <taxon>Peniculida</taxon>
        <taxon>Parameciidae</taxon>
        <taxon>Paramecium</taxon>
    </lineage>
</organism>
<evidence type="ECO:0000313" key="2">
    <source>
        <dbReference type="Proteomes" id="UP000692954"/>
    </source>
</evidence>
<dbReference type="EMBL" id="CAJJDN010000060">
    <property type="protein sequence ID" value="CAD8093161.1"/>
    <property type="molecule type" value="Genomic_DNA"/>
</dbReference>
<reference evidence="1" key="1">
    <citation type="submission" date="2021-01" db="EMBL/GenBank/DDBJ databases">
        <authorList>
            <consortium name="Genoscope - CEA"/>
            <person name="William W."/>
        </authorList>
    </citation>
    <scope>NUCLEOTIDE SEQUENCE</scope>
</reference>
<protein>
    <submittedName>
        <fullName evidence="1">Uncharacterized protein</fullName>
    </submittedName>
</protein>
<dbReference type="AlphaFoldDB" id="A0A8S1NSD8"/>
<gene>
    <name evidence="1" type="ORF">PSON_ATCC_30995.1.T0600126</name>
</gene>
<comment type="caution">
    <text evidence="1">The sequence shown here is derived from an EMBL/GenBank/DDBJ whole genome shotgun (WGS) entry which is preliminary data.</text>
</comment>
<name>A0A8S1NSD8_9CILI</name>